<dbReference type="Proteomes" id="UP000694558">
    <property type="component" value="Chromosome 12"/>
</dbReference>
<evidence type="ECO:0000256" key="3">
    <source>
        <dbReference type="ARBA" id="ARBA00022490"/>
    </source>
</evidence>
<accession>A0A8D3E6X4</accession>
<evidence type="ECO:0000256" key="1">
    <source>
        <dbReference type="ARBA" id="ARBA00004496"/>
    </source>
</evidence>
<keyword evidence="3" id="KW-0963">Cytoplasm</keyword>
<comment type="function">
    <text evidence="7">Catalyzes the GTP-dependent phosphorylation of 5-hydroxy-L-lysine.</text>
</comment>
<feature type="transmembrane region" description="Helical" evidence="10">
    <location>
        <begin position="57"/>
        <end position="77"/>
    </location>
</feature>
<dbReference type="PANTHER" id="PTHR21064">
    <property type="entry name" value="AMINOGLYCOSIDE PHOSPHOTRANSFERASE DOMAIN-CONTAINING PROTEIN-RELATED"/>
    <property type="match status" value="1"/>
</dbReference>
<sequence length="449" mass="51062">MCSRCLWDADTDNYAEDVFMNVGAFVLITLVIGGGGLTSQRQFRFNSLCFNKTYSPCFHFIGQLVLCGGSFWELLLLRMTRWMTEIFQMEGSLMLAKNAKPNFSQSQASEMVQRVFRLTPAEIRPLPSYDDQNFYLATVEGGEYVLKIMNSEDSKNHKLIEMQTYAMSFLHQNGLPAQTALPTASGQLMSLEEMDCGYGCQKYMVRVLNHLPGTTVSKVPLTPQLLYDIGKTAARMDKILKEMAHPELSALQRDKFIWSLSNVTLLEGYLNVLDGDPLQQVIKSVIHLYKSSVVAKYPNFRKCINHGDFNDLNVLVQPDESDGHRITGILDFGDLNSGYYIHELAITIMYMMMEHPNPIEVGGLVLAGWESVLPLNEEEKECLFVLVLSRFCQSLILARYFVTLHPENEEYLMISSRKGVGILRQVWELGKEQVEKVWFQSAAQFSDRQ</sequence>
<organism evidence="12 13">
    <name type="scientific">Scophthalmus maximus</name>
    <name type="common">Turbot</name>
    <name type="synonym">Psetta maxima</name>
    <dbReference type="NCBI Taxonomy" id="52904"/>
    <lineage>
        <taxon>Eukaryota</taxon>
        <taxon>Metazoa</taxon>
        <taxon>Chordata</taxon>
        <taxon>Craniata</taxon>
        <taxon>Vertebrata</taxon>
        <taxon>Euteleostomi</taxon>
        <taxon>Actinopterygii</taxon>
        <taxon>Neopterygii</taxon>
        <taxon>Teleostei</taxon>
        <taxon>Neoteleostei</taxon>
        <taxon>Acanthomorphata</taxon>
        <taxon>Carangaria</taxon>
        <taxon>Pleuronectiformes</taxon>
        <taxon>Pleuronectoidei</taxon>
        <taxon>Scophthalmidae</taxon>
        <taxon>Scophthalmus</taxon>
    </lineage>
</organism>
<dbReference type="InterPro" id="IPR050249">
    <property type="entry name" value="Pseudomonas-type_ThrB"/>
</dbReference>
<comment type="similarity">
    <text evidence="2">Belongs to the aminoglycoside phosphotransferase family.</text>
</comment>
<comment type="catalytic activity">
    <reaction evidence="6">
        <text>(5R)-5-hydroxy-L-lysine + GTP = (5R)-5-phosphooxy-L-lysine + GDP + H(+)</text>
        <dbReference type="Rhea" id="RHEA:19049"/>
        <dbReference type="ChEBI" id="CHEBI:15378"/>
        <dbReference type="ChEBI" id="CHEBI:37565"/>
        <dbReference type="ChEBI" id="CHEBI:57882"/>
        <dbReference type="ChEBI" id="CHEBI:58189"/>
        <dbReference type="ChEBI" id="CHEBI:58357"/>
        <dbReference type="EC" id="2.7.1.81"/>
    </reaction>
</comment>
<evidence type="ECO:0000313" key="12">
    <source>
        <dbReference type="Ensembl" id="ENSSMAP00000067533.1"/>
    </source>
</evidence>
<evidence type="ECO:0000313" key="13">
    <source>
        <dbReference type="Proteomes" id="UP000694558"/>
    </source>
</evidence>
<dbReference type="FunFam" id="3.30.200.20:FF:000549">
    <property type="entry name" value="hydroxylysine kinase"/>
    <property type="match status" value="1"/>
</dbReference>
<dbReference type="SUPFAM" id="SSF56112">
    <property type="entry name" value="Protein kinase-like (PK-like)"/>
    <property type="match status" value="1"/>
</dbReference>
<keyword evidence="10" id="KW-0472">Membrane</keyword>
<keyword evidence="10" id="KW-0812">Transmembrane</keyword>
<dbReference type="Pfam" id="PF01636">
    <property type="entry name" value="APH"/>
    <property type="match status" value="1"/>
</dbReference>
<evidence type="ECO:0000256" key="2">
    <source>
        <dbReference type="ARBA" id="ARBA00006219"/>
    </source>
</evidence>
<keyword evidence="10" id="KW-1133">Transmembrane helix</keyword>
<dbReference type="GO" id="GO:0005737">
    <property type="term" value="C:cytoplasm"/>
    <property type="evidence" value="ECO:0007669"/>
    <property type="project" value="UniProtKB-SubCell"/>
</dbReference>
<dbReference type="InterPro" id="IPR011009">
    <property type="entry name" value="Kinase-like_dom_sf"/>
</dbReference>
<gene>
    <name evidence="12" type="primary">hykk.2</name>
</gene>
<dbReference type="Ensembl" id="ENSSMAT00000050272.1">
    <property type="protein sequence ID" value="ENSSMAP00000067533.1"/>
    <property type="gene ID" value="ENSSMAG00000029512.1"/>
</dbReference>
<dbReference type="AlphaFoldDB" id="A0A8D3E6X4"/>
<comment type="subcellular location">
    <subcellularLocation>
        <location evidence="1">Cytoplasm</location>
    </subcellularLocation>
</comment>
<evidence type="ECO:0000256" key="4">
    <source>
        <dbReference type="ARBA" id="ARBA00022679"/>
    </source>
</evidence>
<feature type="domain" description="Aminoglycoside phosphotransferase" evidence="11">
    <location>
        <begin position="122"/>
        <end position="356"/>
    </location>
</feature>
<evidence type="ECO:0000256" key="10">
    <source>
        <dbReference type="SAM" id="Phobius"/>
    </source>
</evidence>
<dbReference type="GO" id="GO:0047992">
    <property type="term" value="F:hydroxylysine kinase activity"/>
    <property type="evidence" value="ECO:0007669"/>
    <property type="project" value="UniProtKB-EC"/>
</dbReference>
<reference evidence="12" key="2">
    <citation type="submission" date="2025-08" db="UniProtKB">
        <authorList>
            <consortium name="Ensembl"/>
        </authorList>
    </citation>
    <scope>IDENTIFICATION</scope>
</reference>
<dbReference type="GeneTree" id="ENSGT00390000011314"/>
<dbReference type="FunFam" id="3.90.1200.10:FF:000007">
    <property type="entry name" value="hydroxylysine kinase isoform X1"/>
    <property type="match status" value="1"/>
</dbReference>
<dbReference type="InterPro" id="IPR002575">
    <property type="entry name" value="Aminoglycoside_PTrfase"/>
</dbReference>
<protein>
    <recommendedName>
        <fullName evidence="9">Hydroxylysine kinase</fullName>
        <ecNumber evidence="8">2.7.1.81</ecNumber>
    </recommendedName>
</protein>
<feature type="transmembrane region" description="Helical" evidence="10">
    <location>
        <begin position="18"/>
        <end position="37"/>
    </location>
</feature>
<dbReference type="Gene3D" id="3.90.1200.10">
    <property type="match status" value="1"/>
</dbReference>
<dbReference type="PANTHER" id="PTHR21064:SF1">
    <property type="entry name" value="HYDROXYLYSINE KINASE"/>
    <property type="match status" value="1"/>
</dbReference>
<evidence type="ECO:0000256" key="7">
    <source>
        <dbReference type="ARBA" id="ARBA00037368"/>
    </source>
</evidence>
<evidence type="ECO:0000256" key="5">
    <source>
        <dbReference type="ARBA" id="ARBA00022777"/>
    </source>
</evidence>
<evidence type="ECO:0000256" key="8">
    <source>
        <dbReference type="ARBA" id="ARBA00038873"/>
    </source>
</evidence>
<reference evidence="12" key="1">
    <citation type="submission" date="2023-05" db="EMBL/GenBank/DDBJ databases">
        <title>High-quality long-read genome of Scophthalmus maximus.</title>
        <authorList>
            <person name="Lien S."/>
            <person name="Martinez P."/>
        </authorList>
    </citation>
    <scope>NUCLEOTIDE SEQUENCE [LARGE SCALE GENOMIC DNA]</scope>
</reference>
<proteinExistence type="inferred from homology"/>
<keyword evidence="4" id="KW-0808">Transferase</keyword>
<keyword evidence="5" id="KW-0418">Kinase</keyword>
<evidence type="ECO:0000256" key="6">
    <source>
        <dbReference type="ARBA" id="ARBA00036820"/>
    </source>
</evidence>
<dbReference type="EC" id="2.7.1.81" evidence="8"/>
<evidence type="ECO:0000256" key="9">
    <source>
        <dbReference type="ARBA" id="ARBA00040505"/>
    </source>
</evidence>
<dbReference type="Gene3D" id="3.30.200.20">
    <property type="entry name" value="Phosphorylase Kinase, domain 1"/>
    <property type="match status" value="1"/>
</dbReference>
<name>A0A8D3E6X4_SCOMX</name>
<evidence type="ECO:0000259" key="11">
    <source>
        <dbReference type="Pfam" id="PF01636"/>
    </source>
</evidence>